<feature type="compositionally biased region" description="Polar residues" evidence="1">
    <location>
        <begin position="87"/>
        <end position="98"/>
    </location>
</feature>
<evidence type="ECO:0000256" key="1">
    <source>
        <dbReference type="SAM" id="MobiDB-lite"/>
    </source>
</evidence>
<name>A0A9Q0GP92_9MAGN</name>
<dbReference type="EMBL" id="JAMYWD010002460">
    <property type="protein sequence ID" value="KAJ4937434.1"/>
    <property type="molecule type" value="Genomic_DNA"/>
</dbReference>
<protein>
    <submittedName>
        <fullName evidence="2">Uncharacterized protein</fullName>
    </submittedName>
</protein>
<evidence type="ECO:0000313" key="2">
    <source>
        <dbReference type="EMBL" id="KAJ4937434.1"/>
    </source>
</evidence>
<accession>A0A9Q0GP92</accession>
<sequence>MKTHQATFGNEKDVPGSVGINPVGIGGSSVLSNDGQAKVLVEDGNHINGKEDQNLREEEWTHVRVKKKRSGGSPAGYYPTHHPRSHPLQQSGQVSPSGKTPLLTSKIDFPPNLPCFRSGDGVLNSGLCNVSAGPGIFHFGVLAAEEGQSNLAGLQSPLVPLPPDRSRPDSNTLFRSWNGWIRIWFKILSIFGW</sequence>
<dbReference type="Proteomes" id="UP001141806">
    <property type="component" value="Unassembled WGS sequence"/>
</dbReference>
<evidence type="ECO:0000313" key="3">
    <source>
        <dbReference type="Proteomes" id="UP001141806"/>
    </source>
</evidence>
<comment type="caution">
    <text evidence="2">The sequence shown here is derived from an EMBL/GenBank/DDBJ whole genome shotgun (WGS) entry which is preliminary data.</text>
</comment>
<keyword evidence="3" id="KW-1185">Reference proteome</keyword>
<reference evidence="2" key="1">
    <citation type="journal article" date="2023" name="Plant J.">
        <title>The genome of the king protea, Protea cynaroides.</title>
        <authorList>
            <person name="Chang J."/>
            <person name="Duong T.A."/>
            <person name="Schoeman C."/>
            <person name="Ma X."/>
            <person name="Roodt D."/>
            <person name="Barker N."/>
            <person name="Li Z."/>
            <person name="Van de Peer Y."/>
            <person name="Mizrachi E."/>
        </authorList>
    </citation>
    <scope>NUCLEOTIDE SEQUENCE</scope>
    <source>
        <tissue evidence="2">Young leaves</tissue>
    </source>
</reference>
<feature type="region of interest" description="Disordered" evidence="1">
    <location>
        <begin position="60"/>
        <end position="98"/>
    </location>
</feature>
<dbReference type="AlphaFoldDB" id="A0A9Q0GP92"/>
<gene>
    <name evidence="2" type="ORF">NE237_000014</name>
</gene>
<organism evidence="2 3">
    <name type="scientific">Protea cynaroides</name>
    <dbReference type="NCBI Taxonomy" id="273540"/>
    <lineage>
        <taxon>Eukaryota</taxon>
        <taxon>Viridiplantae</taxon>
        <taxon>Streptophyta</taxon>
        <taxon>Embryophyta</taxon>
        <taxon>Tracheophyta</taxon>
        <taxon>Spermatophyta</taxon>
        <taxon>Magnoliopsida</taxon>
        <taxon>Proteales</taxon>
        <taxon>Proteaceae</taxon>
        <taxon>Protea</taxon>
    </lineage>
</organism>
<proteinExistence type="predicted"/>